<dbReference type="AlphaFoldDB" id="A0A7L5C1A5"/>
<dbReference type="GO" id="GO:0016301">
    <property type="term" value="F:kinase activity"/>
    <property type="evidence" value="ECO:0007669"/>
    <property type="project" value="InterPro"/>
</dbReference>
<dbReference type="EMBL" id="CP049056">
    <property type="protein sequence ID" value="QIE56908.1"/>
    <property type="molecule type" value="Genomic_DNA"/>
</dbReference>
<dbReference type="InterPro" id="IPR001206">
    <property type="entry name" value="Diacylglycerol_kinase_cat_dom"/>
</dbReference>
<dbReference type="Pfam" id="PF00781">
    <property type="entry name" value="DAGK_cat"/>
    <property type="match status" value="1"/>
</dbReference>
<dbReference type="InterPro" id="IPR016064">
    <property type="entry name" value="NAD/diacylglycerol_kinase_sf"/>
</dbReference>
<reference evidence="2 3" key="1">
    <citation type="submission" date="2020-02" db="EMBL/GenBank/DDBJ databases">
        <title>complete genome sequence of Rhodobacteraceae bacterium.</title>
        <authorList>
            <person name="Park J."/>
            <person name="Kim Y.-S."/>
            <person name="Kim K.-H."/>
        </authorList>
    </citation>
    <scope>NUCLEOTIDE SEQUENCE [LARGE SCALE GENOMIC DNA]</scope>
    <source>
        <strain evidence="2 3">RR4-56</strain>
    </source>
</reference>
<organism evidence="2 3">
    <name type="scientific">Pikeienuella piscinae</name>
    <dbReference type="NCBI Taxonomy" id="2748098"/>
    <lineage>
        <taxon>Bacteria</taxon>
        <taxon>Pseudomonadati</taxon>
        <taxon>Pseudomonadota</taxon>
        <taxon>Alphaproteobacteria</taxon>
        <taxon>Rhodobacterales</taxon>
        <taxon>Paracoccaceae</taxon>
        <taxon>Pikeienuella</taxon>
    </lineage>
</organism>
<proteinExistence type="predicted"/>
<dbReference type="Proteomes" id="UP000503336">
    <property type="component" value="Chromosome"/>
</dbReference>
<evidence type="ECO:0000313" key="3">
    <source>
        <dbReference type="Proteomes" id="UP000503336"/>
    </source>
</evidence>
<feature type="domain" description="DAGKc" evidence="1">
    <location>
        <begin position="14"/>
        <end position="72"/>
    </location>
</feature>
<dbReference type="SUPFAM" id="SSF111331">
    <property type="entry name" value="NAD kinase/diacylglycerol kinase-like"/>
    <property type="match status" value="1"/>
</dbReference>
<dbReference type="KEGG" id="hdh:G5B40_16565"/>
<dbReference type="RefSeq" id="WP_165100856.1">
    <property type="nucleotide sequence ID" value="NZ_CP049056.1"/>
</dbReference>
<evidence type="ECO:0000313" key="2">
    <source>
        <dbReference type="EMBL" id="QIE56908.1"/>
    </source>
</evidence>
<keyword evidence="3" id="KW-1185">Reference proteome</keyword>
<evidence type="ECO:0000259" key="1">
    <source>
        <dbReference type="Pfam" id="PF00781"/>
    </source>
</evidence>
<protein>
    <recommendedName>
        <fullName evidence="1">DAGKc domain-containing protein</fullName>
    </recommendedName>
</protein>
<dbReference type="InterPro" id="IPR017438">
    <property type="entry name" value="ATP-NAD_kinase_N"/>
</dbReference>
<gene>
    <name evidence="2" type="ORF">G5B40_16565</name>
</gene>
<accession>A0A7L5C1A5</accession>
<sequence>MTRAPEGLPALDAALAEMRAAGVRRLVVEGGDGTVREVMSRAFTLWAGSPPEFAILAAGNSNLIARSAGRIEEADLDRLIAANGARRRALAVLRVARARAPEIRGFVLGAGAYVAATRLAREEIGARHGPQIVLAVLRLLRSKALRAPSSIGFGCDGAPDEPRQRMLVGLTSLPGALIYGLEPFWGGGDGAIRWLDIAADAPRLMLAAPFVAFGAPRRWMRGGYESGRAARATLALDAPFVMDGEEFEAGADGRIEVTAAESATFLSF</sequence>
<dbReference type="Gene3D" id="3.40.50.10330">
    <property type="entry name" value="Probable inorganic polyphosphate/atp-NAD kinase, domain 1"/>
    <property type="match status" value="1"/>
</dbReference>
<name>A0A7L5C1A5_9RHOB</name>